<evidence type="ECO:0000313" key="3">
    <source>
        <dbReference type="Proteomes" id="UP000050852"/>
    </source>
</evidence>
<accession>A0A0R3AIW6</accession>
<organism evidence="1 3">
    <name type="scientific">Pseudomonas paralactis</name>
    <dbReference type="NCBI Taxonomy" id="1615673"/>
    <lineage>
        <taxon>Bacteria</taxon>
        <taxon>Pseudomonadati</taxon>
        <taxon>Pseudomonadota</taxon>
        <taxon>Gammaproteobacteria</taxon>
        <taxon>Pseudomonadales</taxon>
        <taxon>Pseudomonadaceae</taxon>
        <taxon>Pseudomonas</taxon>
    </lineage>
</organism>
<dbReference type="PATRIC" id="fig|1615673.3.peg.95"/>
<evidence type="ECO:0000313" key="2">
    <source>
        <dbReference type="EMBL" id="MBI6634417.1"/>
    </source>
</evidence>
<reference evidence="1 3" key="1">
    <citation type="submission" date="2015-02" db="EMBL/GenBank/DDBJ databases">
        <title>Two Pseudomonas sp. nov., isolated from raw milk.</title>
        <authorList>
            <person name="Wenning M."/>
            <person name="von Neubeck M."/>
            <person name="Huptas C."/>
            <person name="Scherer S."/>
        </authorList>
    </citation>
    <scope>NUCLEOTIDE SEQUENCE [LARGE SCALE GENOMIC DNA]</scope>
    <source>
        <strain evidence="1 3">DSM 29164</strain>
    </source>
</reference>
<dbReference type="Proteomes" id="UP000607562">
    <property type="component" value="Unassembled WGS sequence"/>
</dbReference>
<proteinExistence type="predicted"/>
<name>A0A0R3AIW6_9PSED</name>
<gene>
    <name evidence="1" type="ORF">TX23_22480</name>
    <name evidence="2" type="ORF">YA0871_17285</name>
</gene>
<sequence>MADYLTHDVILDFADETPEDSTLNVLRFQARNTTLVIARSPVGKHQTLDEALTAQLDQLRNKTQALSITPAQITHLGHQQQVEGREMAVQFMTGDKPNFQLQVACLIPGQHRMLVLNYSKQGPLSDGDITHWRAIKQTLRFS</sequence>
<dbReference type="AlphaFoldDB" id="A0A0R3AIW6"/>
<evidence type="ECO:0000313" key="4">
    <source>
        <dbReference type="Proteomes" id="UP000607562"/>
    </source>
</evidence>
<dbReference type="OrthoDB" id="9132717at2"/>
<dbReference type="Proteomes" id="UP000050852">
    <property type="component" value="Unassembled WGS sequence"/>
</dbReference>
<protein>
    <submittedName>
        <fullName evidence="2">DcrB-related protein</fullName>
    </submittedName>
</protein>
<dbReference type="InterPro" id="IPR016123">
    <property type="entry name" value="Mog1/PsbP_a/b/a-sand"/>
</dbReference>
<dbReference type="EMBL" id="JYLN01000010">
    <property type="protein sequence ID" value="KRP69662.1"/>
    <property type="molecule type" value="Genomic_DNA"/>
</dbReference>
<dbReference type="InterPro" id="IPR014894">
    <property type="entry name" value="DcrB/EagT6"/>
</dbReference>
<reference evidence="2 4" key="2">
    <citation type="submission" date="2020-12" db="EMBL/GenBank/DDBJ databases">
        <title>Comparative genomic insights into the epidemiology and virulence of plant pathogenic Pseudomonads from Turkey.</title>
        <authorList>
            <person name="Dillon M."/>
            <person name="Ruiz-Bedoya T."/>
            <person name="Bendalovic-Torma C."/>
            <person name="Guttman K.M."/>
            <person name="Kwak H."/>
            <person name="Middleton M.A."/>
            <person name="Wang P.W."/>
            <person name="Horuz S."/>
            <person name="Aysan Y."/>
            <person name="Guttman D.S."/>
        </authorList>
    </citation>
    <scope>NUCLEOTIDE SEQUENCE [LARGE SCALE GENOMIC DNA]</scope>
    <source>
        <strain evidence="2 4">Marul_2_1</strain>
    </source>
</reference>
<evidence type="ECO:0000313" key="1">
    <source>
        <dbReference type="EMBL" id="KRP69662.1"/>
    </source>
</evidence>
<keyword evidence="4" id="KW-1185">Reference proteome</keyword>
<dbReference type="EMBL" id="JAEILM010000054">
    <property type="protein sequence ID" value="MBI6634417.1"/>
    <property type="molecule type" value="Genomic_DNA"/>
</dbReference>
<dbReference type="RefSeq" id="WP_057704074.1">
    <property type="nucleotide sequence ID" value="NZ_JAEILM010000054.1"/>
</dbReference>
<dbReference type="SUPFAM" id="SSF55724">
    <property type="entry name" value="Mog1p/PsbP-like"/>
    <property type="match status" value="1"/>
</dbReference>
<dbReference type="Pfam" id="PF08786">
    <property type="entry name" value="DcrB"/>
    <property type="match status" value="1"/>
</dbReference>
<dbReference type="Gene3D" id="3.40.1000.10">
    <property type="entry name" value="Mog1/PsbP, alpha/beta/alpha sandwich"/>
    <property type="match status" value="1"/>
</dbReference>
<comment type="caution">
    <text evidence="1">The sequence shown here is derived from an EMBL/GenBank/DDBJ whole genome shotgun (WGS) entry which is preliminary data.</text>
</comment>